<reference evidence="1" key="1">
    <citation type="submission" date="2022-01" db="EMBL/GenBank/DDBJ databases">
        <title>Genome sequence and assembly of Parabukholderia sp. RG36.</title>
        <authorList>
            <person name="Chhetri G."/>
        </authorList>
    </citation>
    <scope>NUCLEOTIDE SEQUENCE</scope>
    <source>
        <strain evidence="1">RG36</strain>
    </source>
</reference>
<comment type="caution">
    <text evidence="1">The sequence shown here is derived from an EMBL/GenBank/DDBJ whole genome shotgun (WGS) entry which is preliminary data.</text>
</comment>
<evidence type="ECO:0000313" key="1">
    <source>
        <dbReference type="EMBL" id="MCG5073372.1"/>
    </source>
</evidence>
<organism evidence="1 2">
    <name type="scientific">Paraburkholderia tagetis</name>
    <dbReference type="NCBI Taxonomy" id="2913261"/>
    <lineage>
        <taxon>Bacteria</taxon>
        <taxon>Pseudomonadati</taxon>
        <taxon>Pseudomonadota</taxon>
        <taxon>Betaproteobacteria</taxon>
        <taxon>Burkholderiales</taxon>
        <taxon>Burkholderiaceae</taxon>
        <taxon>Paraburkholderia</taxon>
    </lineage>
</organism>
<dbReference type="AlphaFoldDB" id="A0A9X1UH70"/>
<dbReference type="RefSeq" id="WP_238463105.1">
    <property type="nucleotide sequence ID" value="NZ_JAKLJA010000004.1"/>
</dbReference>
<accession>A0A9X1UH70</accession>
<name>A0A9X1UH70_9BURK</name>
<protein>
    <submittedName>
        <fullName evidence="1">Uncharacterized protein</fullName>
    </submittedName>
</protein>
<evidence type="ECO:0000313" key="2">
    <source>
        <dbReference type="Proteomes" id="UP001139308"/>
    </source>
</evidence>
<keyword evidence="2" id="KW-1185">Reference proteome</keyword>
<dbReference type="Proteomes" id="UP001139308">
    <property type="component" value="Unassembled WGS sequence"/>
</dbReference>
<dbReference type="EMBL" id="JAKLJA010000004">
    <property type="protein sequence ID" value="MCG5073372.1"/>
    <property type="molecule type" value="Genomic_DNA"/>
</dbReference>
<gene>
    <name evidence="1" type="ORF">L5014_08335</name>
</gene>
<proteinExistence type="predicted"/>
<sequence length="48" mass="5313">MSTASSVAATAVHKSSVRWKIFLVFLVRKGMSNDLDFVIRLVAPHGRL</sequence>